<accession>A0ACD3ACX8</accession>
<evidence type="ECO:0000313" key="1">
    <source>
        <dbReference type="EMBL" id="TFK63290.1"/>
    </source>
</evidence>
<gene>
    <name evidence="1" type="ORF">BDN72DRAFT_329499</name>
</gene>
<keyword evidence="2" id="KW-1185">Reference proteome</keyword>
<proteinExistence type="predicted"/>
<protein>
    <submittedName>
        <fullName evidence="1">Uncharacterized protein</fullName>
    </submittedName>
</protein>
<reference evidence="1 2" key="1">
    <citation type="journal article" date="2019" name="Nat. Ecol. Evol.">
        <title>Megaphylogeny resolves global patterns of mushroom evolution.</title>
        <authorList>
            <person name="Varga T."/>
            <person name="Krizsan K."/>
            <person name="Foldi C."/>
            <person name="Dima B."/>
            <person name="Sanchez-Garcia M."/>
            <person name="Sanchez-Ramirez S."/>
            <person name="Szollosi G.J."/>
            <person name="Szarkandi J.G."/>
            <person name="Papp V."/>
            <person name="Albert L."/>
            <person name="Andreopoulos W."/>
            <person name="Angelini C."/>
            <person name="Antonin V."/>
            <person name="Barry K.W."/>
            <person name="Bougher N.L."/>
            <person name="Buchanan P."/>
            <person name="Buyck B."/>
            <person name="Bense V."/>
            <person name="Catcheside P."/>
            <person name="Chovatia M."/>
            <person name="Cooper J."/>
            <person name="Damon W."/>
            <person name="Desjardin D."/>
            <person name="Finy P."/>
            <person name="Geml J."/>
            <person name="Haridas S."/>
            <person name="Hughes K."/>
            <person name="Justo A."/>
            <person name="Karasinski D."/>
            <person name="Kautmanova I."/>
            <person name="Kiss B."/>
            <person name="Kocsube S."/>
            <person name="Kotiranta H."/>
            <person name="LaButti K.M."/>
            <person name="Lechner B.E."/>
            <person name="Liimatainen K."/>
            <person name="Lipzen A."/>
            <person name="Lukacs Z."/>
            <person name="Mihaltcheva S."/>
            <person name="Morgado L.N."/>
            <person name="Niskanen T."/>
            <person name="Noordeloos M.E."/>
            <person name="Ohm R.A."/>
            <person name="Ortiz-Santana B."/>
            <person name="Ovrebo C."/>
            <person name="Racz N."/>
            <person name="Riley R."/>
            <person name="Savchenko A."/>
            <person name="Shiryaev A."/>
            <person name="Soop K."/>
            <person name="Spirin V."/>
            <person name="Szebenyi C."/>
            <person name="Tomsovsky M."/>
            <person name="Tulloss R.E."/>
            <person name="Uehling J."/>
            <person name="Grigoriev I.V."/>
            <person name="Vagvolgyi C."/>
            <person name="Papp T."/>
            <person name="Martin F.M."/>
            <person name="Miettinen O."/>
            <person name="Hibbett D.S."/>
            <person name="Nagy L.G."/>
        </authorList>
    </citation>
    <scope>NUCLEOTIDE SEQUENCE [LARGE SCALE GENOMIC DNA]</scope>
    <source>
        <strain evidence="1 2">NL-1719</strain>
    </source>
</reference>
<name>A0ACD3ACX8_9AGAR</name>
<organism evidence="1 2">
    <name type="scientific">Pluteus cervinus</name>
    <dbReference type="NCBI Taxonomy" id="181527"/>
    <lineage>
        <taxon>Eukaryota</taxon>
        <taxon>Fungi</taxon>
        <taxon>Dikarya</taxon>
        <taxon>Basidiomycota</taxon>
        <taxon>Agaricomycotina</taxon>
        <taxon>Agaricomycetes</taxon>
        <taxon>Agaricomycetidae</taxon>
        <taxon>Agaricales</taxon>
        <taxon>Pluteineae</taxon>
        <taxon>Pluteaceae</taxon>
        <taxon>Pluteus</taxon>
    </lineage>
</organism>
<sequence length="221" mass="24850">MPDFQPELVDLILKHIITIDTPLDEVTLTLLRCCLVSHTWRAFAQPYLFSEVLRRSPARDLSNLSDRLCETLSRYEHLKDYITSLSVDAGGLSDPSRRRLFDLIPHVHELVLVADSSPQALPDHDFAELWAHINPSSRLTTLCINAVSDFPIEIFYHVSALERLHLIDAGFSGFNHSNGSLESGSGPVQTKKPKLSDLYVFCSFQLAISFTSQVFGKQRAI</sequence>
<evidence type="ECO:0000313" key="2">
    <source>
        <dbReference type="Proteomes" id="UP000308600"/>
    </source>
</evidence>
<dbReference type="Proteomes" id="UP000308600">
    <property type="component" value="Unassembled WGS sequence"/>
</dbReference>
<dbReference type="EMBL" id="ML208530">
    <property type="protein sequence ID" value="TFK63290.1"/>
    <property type="molecule type" value="Genomic_DNA"/>
</dbReference>